<reference evidence="2" key="1">
    <citation type="submission" date="2013-04" db="EMBL/GenBank/DDBJ databases">
        <authorList>
            <person name="Qu J."/>
            <person name="Murali S.C."/>
            <person name="Bandaranaike D."/>
            <person name="Bellair M."/>
            <person name="Blankenburg K."/>
            <person name="Chao H."/>
            <person name="Dinh H."/>
            <person name="Doddapaneni H."/>
            <person name="Downs B."/>
            <person name="Dugan-Rocha S."/>
            <person name="Elkadiri S."/>
            <person name="Gnanaolivu R.D."/>
            <person name="Hernandez B."/>
            <person name="Javaid M."/>
            <person name="Jayaseelan J.C."/>
            <person name="Lee S."/>
            <person name="Li M."/>
            <person name="Ming W."/>
            <person name="Munidasa M."/>
            <person name="Muniz J."/>
            <person name="Nguyen L."/>
            <person name="Ongeri F."/>
            <person name="Osuji N."/>
            <person name="Pu L.-L."/>
            <person name="Puazo M."/>
            <person name="Qu C."/>
            <person name="Quiroz J."/>
            <person name="Raj R."/>
            <person name="Weissenberger G."/>
            <person name="Xin Y."/>
            <person name="Zou X."/>
            <person name="Han Y."/>
            <person name="Richards S."/>
            <person name="Worley K."/>
            <person name="Muzny D."/>
            <person name="Gibbs R."/>
        </authorList>
    </citation>
    <scope>NUCLEOTIDE SEQUENCE</scope>
    <source>
        <strain evidence="2">Sampled in the wild</strain>
    </source>
</reference>
<feature type="domain" description="PiggyBac transposable element-derived protein" evidence="1">
    <location>
        <begin position="4"/>
        <end position="202"/>
    </location>
</feature>
<evidence type="ECO:0000313" key="2">
    <source>
        <dbReference type="EMBL" id="KAG8239644.1"/>
    </source>
</evidence>
<dbReference type="Pfam" id="PF13843">
    <property type="entry name" value="DDE_Tnp_1_7"/>
    <property type="match status" value="1"/>
</dbReference>
<dbReference type="InterPro" id="IPR029526">
    <property type="entry name" value="PGBD"/>
</dbReference>
<keyword evidence="3" id="KW-1185">Reference proteome</keyword>
<dbReference type="PANTHER" id="PTHR46599">
    <property type="entry name" value="PIGGYBAC TRANSPOSABLE ELEMENT-DERIVED PROTEIN 4"/>
    <property type="match status" value="1"/>
</dbReference>
<comment type="caution">
    <text evidence="2">The sequence shown here is derived from an EMBL/GenBank/DDBJ whole genome shotgun (WGS) entry which is preliminary data.</text>
</comment>
<organism evidence="2 3">
    <name type="scientific">Ladona fulva</name>
    <name type="common">Scarce chaser dragonfly</name>
    <name type="synonym">Libellula fulva</name>
    <dbReference type="NCBI Taxonomy" id="123851"/>
    <lineage>
        <taxon>Eukaryota</taxon>
        <taxon>Metazoa</taxon>
        <taxon>Ecdysozoa</taxon>
        <taxon>Arthropoda</taxon>
        <taxon>Hexapoda</taxon>
        <taxon>Insecta</taxon>
        <taxon>Pterygota</taxon>
        <taxon>Palaeoptera</taxon>
        <taxon>Odonata</taxon>
        <taxon>Epiprocta</taxon>
        <taxon>Anisoptera</taxon>
        <taxon>Libelluloidea</taxon>
        <taxon>Libellulidae</taxon>
        <taxon>Ladona</taxon>
    </lineage>
</organism>
<sequence length="204" mass="24060">MGSFIACARGTKRVDMPRIASYWNTKSVYRNDIASQAMSRNRFQLLLWMLHFSNDEEDLENDRLHKIQPLLDKIVIKFHKMYNPGENICIDESLVPFQSRLIKKQYIPQKRHKYGVKLYKLCFDKGYTWNMKIYAGKDAGRSAPTAVVRELAKRLLDARRKLIADNYYTSLELAELLINRRTHLLGTVRKNRRELPKDILNKKN</sequence>
<reference evidence="2" key="2">
    <citation type="submission" date="2017-10" db="EMBL/GenBank/DDBJ databases">
        <title>Ladona fulva Genome sequencing and assembly.</title>
        <authorList>
            <person name="Murali S."/>
            <person name="Richards S."/>
            <person name="Bandaranaike D."/>
            <person name="Bellair M."/>
            <person name="Blankenburg K."/>
            <person name="Chao H."/>
            <person name="Dinh H."/>
            <person name="Doddapaneni H."/>
            <person name="Dugan-Rocha S."/>
            <person name="Elkadiri S."/>
            <person name="Gnanaolivu R."/>
            <person name="Hernandez B."/>
            <person name="Skinner E."/>
            <person name="Javaid M."/>
            <person name="Lee S."/>
            <person name="Li M."/>
            <person name="Ming W."/>
            <person name="Munidasa M."/>
            <person name="Muniz J."/>
            <person name="Nguyen L."/>
            <person name="Hughes D."/>
            <person name="Osuji N."/>
            <person name="Pu L.-L."/>
            <person name="Puazo M."/>
            <person name="Qu C."/>
            <person name="Quiroz J."/>
            <person name="Raj R."/>
            <person name="Weissenberger G."/>
            <person name="Xin Y."/>
            <person name="Zou X."/>
            <person name="Han Y."/>
            <person name="Worley K."/>
            <person name="Muzny D."/>
            <person name="Gibbs R."/>
        </authorList>
    </citation>
    <scope>NUCLEOTIDE SEQUENCE</scope>
    <source>
        <strain evidence="2">Sampled in the wild</strain>
    </source>
</reference>
<evidence type="ECO:0000259" key="1">
    <source>
        <dbReference type="Pfam" id="PF13843"/>
    </source>
</evidence>
<dbReference type="OrthoDB" id="6778319at2759"/>
<protein>
    <recommendedName>
        <fullName evidence="1">PiggyBac transposable element-derived protein domain-containing protein</fullName>
    </recommendedName>
</protein>
<proteinExistence type="predicted"/>
<name>A0A8K0PDT4_LADFU</name>
<dbReference type="EMBL" id="KZ309778">
    <property type="protein sequence ID" value="KAG8239644.1"/>
    <property type="molecule type" value="Genomic_DNA"/>
</dbReference>
<dbReference type="Proteomes" id="UP000792457">
    <property type="component" value="Unassembled WGS sequence"/>
</dbReference>
<evidence type="ECO:0000313" key="3">
    <source>
        <dbReference type="Proteomes" id="UP000792457"/>
    </source>
</evidence>
<accession>A0A8K0PDT4</accession>
<dbReference type="AlphaFoldDB" id="A0A8K0PDT4"/>
<gene>
    <name evidence="2" type="ORF">J437_LFUL019005</name>
</gene>
<dbReference type="PANTHER" id="PTHR46599:SF3">
    <property type="entry name" value="PIGGYBAC TRANSPOSABLE ELEMENT-DERIVED PROTEIN 4"/>
    <property type="match status" value="1"/>
</dbReference>